<reference evidence="1 2" key="1">
    <citation type="journal article" date="2009" name="PLoS ONE">
        <title>Complete genome sequence of the aerobic CO-oxidizing thermophile Thermomicrobium roseum.</title>
        <authorList>
            <person name="Wu D."/>
            <person name="Raymond J."/>
            <person name="Wu M."/>
            <person name="Chatterji S."/>
            <person name="Ren Q."/>
            <person name="Graham J.E."/>
            <person name="Bryant D.A."/>
            <person name="Robb F."/>
            <person name="Colman A."/>
            <person name="Tallon L.J."/>
            <person name="Badger J.H."/>
            <person name="Madupu R."/>
            <person name="Ward N.L."/>
            <person name="Eisen J.A."/>
        </authorList>
    </citation>
    <scope>NUCLEOTIDE SEQUENCE [LARGE SCALE GENOMIC DNA]</scope>
    <source>
        <strain evidence="2">ATCC 27502 / DSM 5159 / P-2</strain>
    </source>
</reference>
<evidence type="ECO:0000313" key="2">
    <source>
        <dbReference type="Proteomes" id="UP000000447"/>
    </source>
</evidence>
<gene>
    <name evidence="1" type="ordered locus">trd_0568</name>
</gene>
<proteinExistence type="predicted"/>
<dbReference type="AlphaFoldDB" id="B9KYM1"/>
<accession>B9KYM1</accession>
<evidence type="ECO:0000313" key="1">
    <source>
        <dbReference type="EMBL" id="ACM04711.1"/>
    </source>
</evidence>
<keyword evidence="2" id="KW-1185">Reference proteome</keyword>
<organism evidence="1 2">
    <name type="scientific">Thermomicrobium roseum (strain ATCC 27502 / DSM 5159 / P-2)</name>
    <dbReference type="NCBI Taxonomy" id="309801"/>
    <lineage>
        <taxon>Bacteria</taxon>
        <taxon>Pseudomonadati</taxon>
        <taxon>Thermomicrobiota</taxon>
        <taxon>Thermomicrobia</taxon>
        <taxon>Thermomicrobiales</taxon>
        <taxon>Thermomicrobiaceae</taxon>
        <taxon>Thermomicrobium</taxon>
    </lineage>
</organism>
<sequence>MPRHRPSSAEFGRAVGRSPEALGWQSACPLMSGARELLGGE</sequence>
<dbReference type="HOGENOM" id="CLU_3277974_0_0_0"/>
<protein>
    <submittedName>
        <fullName evidence="1">Uncharacterized protein</fullName>
    </submittedName>
</protein>
<dbReference type="Proteomes" id="UP000000447">
    <property type="component" value="Chromosome"/>
</dbReference>
<dbReference type="EMBL" id="CP001275">
    <property type="protein sequence ID" value="ACM04711.1"/>
    <property type="molecule type" value="Genomic_DNA"/>
</dbReference>
<dbReference type="KEGG" id="tro:trd_0568"/>
<name>B9KYM1_THERP</name>